<dbReference type="RefSeq" id="WP_154445800.1">
    <property type="nucleotide sequence ID" value="NZ_WIND01000003.1"/>
</dbReference>
<dbReference type="InterPro" id="IPR040582">
    <property type="entry name" value="OB_MalK-like"/>
</dbReference>
<evidence type="ECO:0000256" key="6">
    <source>
        <dbReference type="ARBA" id="ARBA00022840"/>
    </source>
</evidence>
<dbReference type="CDD" id="cd03301">
    <property type="entry name" value="ABC_MalK_N"/>
    <property type="match status" value="1"/>
</dbReference>
<evidence type="ECO:0000256" key="7">
    <source>
        <dbReference type="ARBA" id="ARBA00023136"/>
    </source>
</evidence>
<evidence type="ECO:0000256" key="5">
    <source>
        <dbReference type="ARBA" id="ARBA00022741"/>
    </source>
</evidence>
<dbReference type="GO" id="GO:0016887">
    <property type="term" value="F:ATP hydrolysis activity"/>
    <property type="evidence" value="ECO:0007669"/>
    <property type="project" value="InterPro"/>
</dbReference>
<dbReference type="GO" id="GO:1990060">
    <property type="term" value="C:maltose transport complex"/>
    <property type="evidence" value="ECO:0007669"/>
    <property type="project" value="TreeGrafter"/>
</dbReference>
<comment type="caution">
    <text evidence="9">The sequence shown here is derived from an EMBL/GenBank/DDBJ whole genome shotgun (WGS) entry which is preliminary data.</text>
</comment>
<dbReference type="AlphaFoldDB" id="A0A6L5YZ43"/>
<evidence type="ECO:0000313" key="9">
    <source>
        <dbReference type="EMBL" id="MSU89319.1"/>
    </source>
</evidence>
<dbReference type="FunFam" id="3.40.50.300:FF:000042">
    <property type="entry name" value="Maltose/maltodextrin ABC transporter, ATP-binding protein"/>
    <property type="match status" value="1"/>
</dbReference>
<keyword evidence="6 9" id="KW-0067">ATP-binding</keyword>
<dbReference type="InterPro" id="IPR047641">
    <property type="entry name" value="ABC_transpr_MalK/UgpC-like"/>
</dbReference>
<keyword evidence="2" id="KW-0813">Transport</keyword>
<dbReference type="InterPro" id="IPR003593">
    <property type="entry name" value="AAA+_ATPase"/>
</dbReference>
<dbReference type="InterPro" id="IPR015855">
    <property type="entry name" value="ABC_transpr_MalK-like"/>
</dbReference>
<dbReference type="InterPro" id="IPR003439">
    <property type="entry name" value="ABC_transporter-like_ATP-bd"/>
</dbReference>
<keyword evidence="10" id="KW-1185">Reference proteome</keyword>
<gene>
    <name evidence="9" type="primary">ugpC</name>
    <name evidence="9" type="ORF">GE300_06760</name>
</gene>
<organism evidence="9 10">
    <name type="scientific">Halovulum marinum</name>
    <dbReference type="NCBI Taxonomy" id="2662447"/>
    <lineage>
        <taxon>Bacteria</taxon>
        <taxon>Pseudomonadati</taxon>
        <taxon>Pseudomonadota</taxon>
        <taxon>Alphaproteobacteria</taxon>
        <taxon>Rhodobacterales</taxon>
        <taxon>Paracoccaceae</taxon>
        <taxon>Halovulum</taxon>
    </lineage>
</organism>
<dbReference type="NCBIfam" id="NF008653">
    <property type="entry name" value="PRK11650.1"/>
    <property type="match status" value="1"/>
</dbReference>
<keyword evidence="3" id="KW-1003">Cell membrane</keyword>
<sequence>MAELVLNKVVKEFGNLRVIHGIDLQIRDGEFVVFVGPSGCGKSTLLRMIAGLEEISDGDVMIDGDVVNDLSAAKRELAMVFQSYALYPHMSVRKNLAFGLETMGAPKAEIAQKIQQAADILQINELLERKPGQLSGGQRQRVAIGRAIVREPRIFLFDEPLSNLDAELRMQMRVEINRLHQRLRSTMIFVTHDQVEAMTLADKIVVLRAGRIEQVGTPLELYNKPANIFVAGFLGSPRMNFLKGRVTGVDGHHADIELAGGQRLTTDFPAPPTTGEEVTLGIRPEDLTPVGEGEGVLTGEVQIAEQLGGETYVYVALPDGGTVTVEIKGQAKIAAGDRLNLAFEGGKFHIFGTDEKVIRHA</sequence>
<dbReference type="InterPro" id="IPR017871">
    <property type="entry name" value="ABC_transporter-like_CS"/>
</dbReference>
<dbReference type="Gene3D" id="3.40.50.300">
    <property type="entry name" value="P-loop containing nucleotide triphosphate hydrolases"/>
    <property type="match status" value="1"/>
</dbReference>
<evidence type="ECO:0000256" key="2">
    <source>
        <dbReference type="ARBA" id="ARBA00022448"/>
    </source>
</evidence>
<keyword evidence="4" id="KW-0997">Cell inner membrane</keyword>
<evidence type="ECO:0000256" key="4">
    <source>
        <dbReference type="ARBA" id="ARBA00022519"/>
    </source>
</evidence>
<dbReference type="InterPro" id="IPR008995">
    <property type="entry name" value="Mo/tungstate-bd_C_term_dom"/>
</dbReference>
<dbReference type="GO" id="GO:0055052">
    <property type="term" value="C:ATP-binding cassette (ABC) transporter complex, substrate-binding subunit-containing"/>
    <property type="evidence" value="ECO:0007669"/>
    <property type="project" value="TreeGrafter"/>
</dbReference>
<dbReference type="Pfam" id="PF00005">
    <property type="entry name" value="ABC_tran"/>
    <property type="match status" value="1"/>
</dbReference>
<dbReference type="GO" id="GO:0005524">
    <property type="term" value="F:ATP binding"/>
    <property type="evidence" value="ECO:0007669"/>
    <property type="project" value="UniProtKB-KW"/>
</dbReference>
<dbReference type="PANTHER" id="PTHR43875">
    <property type="entry name" value="MALTODEXTRIN IMPORT ATP-BINDING PROTEIN MSMX"/>
    <property type="match status" value="1"/>
</dbReference>
<comment type="similarity">
    <text evidence="1">Belongs to the ABC transporter superfamily.</text>
</comment>
<keyword evidence="7" id="KW-0472">Membrane</keyword>
<dbReference type="Pfam" id="PF17912">
    <property type="entry name" value="OB_MalK"/>
    <property type="match status" value="1"/>
</dbReference>
<proteinExistence type="inferred from homology"/>
<name>A0A6L5YZ43_9RHOB</name>
<dbReference type="Gene3D" id="2.40.50.100">
    <property type="match status" value="1"/>
</dbReference>
<dbReference type="SUPFAM" id="SSF52540">
    <property type="entry name" value="P-loop containing nucleoside triphosphate hydrolases"/>
    <property type="match status" value="1"/>
</dbReference>
<dbReference type="PANTHER" id="PTHR43875:SF3">
    <property type="entry name" value="MALTOSE_MALTODEXTRIN IMPORT ATP-BINDING PROTEIN MALK"/>
    <property type="match status" value="1"/>
</dbReference>
<dbReference type="Proteomes" id="UP000474957">
    <property type="component" value="Unassembled WGS sequence"/>
</dbReference>
<protein>
    <submittedName>
        <fullName evidence="9">sn-glycerol-3-phosphate ABC transporter ATP-binding protein UgpC</fullName>
    </submittedName>
</protein>
<dbReference type="InterPro" id="IPR012340">
    <property type="entry name" value="NA-bd_OB-fold"/>
</dbReference>
<dbReference type="Gene3D" id="2.40.50.140">
    <property type="entry name" value="Nucleic acid-binding proteins"/>
    <property type="match status" value="1"/>
</dbReference>
<accession>A0A6L5YZ43</accession>
<dbReference type="PROSITE" id="PS00211">
    <property type="entry name" value="ABC_TRANSPORTER_1"/>
    <property type="match status" value="1"/>
</dbReference>
<dbReference type="SMART" id="SM00382">
    <property type="entry name" value="AAA"/>
    <property type="match status" value="1"/>
</dbReference>
<dbReference type="SUPFAM" id="SSF50331">
    <property type="entry name" value="MOP-like"/>
    <property type="match status" value="1"/>
</dbReference>
<dbReference type="PROSITE" id="PS50893">
    <property type="entry name" value="ABC_TRANSPORTER_2"/>
    <property type="match status" value="1"/>
</dbReference>
<reference evidence="9 10" key="1">
    <citation type="submission" date="2019-10" db="EMBL/GenBank/DDBJ databases">
        <title>Cognatihalovulum marinum gen. nov. sp. nov., a new member of the family Rhodobacteraceae isolated from deep seawater of the Northwest Indian Ocean.</title>
        <authorList>
            <person name="Ruan C."/>
            <person name="Wang J."/>
            <person name="Zheng X."/>
            <person name="Song L."/>
            <person name="Zhu Y."/>
            <person name="Huang Y."/>
            <person name="Lu Z."/>
            <person name="Du W."/>
            <person name="Huang L."/>
            <person name="Dai X."/>
        </authorList>
    </citation>
    <scope>NUCLEOTIDE SEQUENCE [LARGE SCALE GENOMIC DNA]</scope>
    <source>
        <strain evidence="9 10">2CG4</strain>
    </source>
</reference>
<dbReference type="EMBL" id="WIND01000003">
    <property type="protein sequence ID" value="MSU89319.1"/>
    <property type="molecule type" value="Genomic_DNA"/>
</dbReference>
<evidence type="ECO:0000259" key="8">
    <source>
        <dbReference type="PROSITE" id="PS50893"/>
    </source>
</evidence>
<dbReference type="InterPro" id="IPR027417">
    <property type="entry name" value="P-loop_NTPase"/>
</dbReference>
<evidence type="ECO:0000313" key="10">
    <source>
        <dbReference type="Proteomes" id="UP000474957"/>
    </source>
</evidence>
<feature type="domain" description="ABC transporter" evidence="8">
    <location>
        <begin position="4"/>
        <end position="234"/>
    </location>
</feature>
<dbReference type="GO" id="GO:0015423">
    <property type="term" value="F:ABC-type maltose transporter activity"/>
    <property type="evidence" value="ECO:0007669"/>
    <property type="project" value="TreeGrafter"/>
</dbReference>
<keyword evidence="5" id="KW-0547">Nucleotide-binding</keyword>
<evidence type="ECO:0000256" key="3">
    <source>
        <dbReference type="ARBA" id="ARBA00022475"/>
    </source>
</evidence>
<evidence type="ECO:0000256" key="1">
    <source>
        <dbReference type="ARBA" id="ARBA00005417"/>
    </source>
</evidence>